<feature type="domain" description="N-acetyltransferase" evidence="1">
    <location>
        <begin position="14"/>
        <end position="168"/>
    </location>
</feature>
<gene>
    <name evidence="2" type="ORF">GCM10010918_25120</name>
</gene>
<dbReference type="PROSITE" id="PS51186">
    <property type="entry name" value="GNAT"/>
    <property type="match status" value="1"/>
</dbReference>
<accession>A0A917H5W0</accession>
<protein>
    <submittedName>
        <fullName evidence="2">N-acetyltransferase</fullName>
    </submittedName>
</protein>
<evidence type="ECO:0000313" key="3">
    <source>
        <dbReference type="Proteomes" id="UP000600247"/>
    </source>
</evidence>
<evidence type="ECO:0000313" key="2">
    <source>
        <dbReference type="EMBL" id="GGG69021.1"/>
    </source>
</evidence>
<dbReference type="SUPFAM" id="SSF55729">
    <property type="entry name" value="Acyl-CoA N-acyltransferases (Nat)"/>
    <property type="match status" value="1"/>
</dbReference>
<dbReference type="EMBL" id="BMHY01000004">
    <property type="protein sequence ID" value="GGG69021.1"/>
    <property type="molecule type" value="Genomic_DNA"/>
</dbReference>
<dbReference type="InterPro" id="IPR000182">
    <property type="entry name" value="GNAT_dom"/>
</dbReference>
<dbReference type="CDD" id="cd04301">
    <property type="entry name" value="NAT_SF"/>
    <property type="match status" value="1"/>
</dbReference>
<sequence>MTKQEIVNERALFMKVVSATMDDLKEWLELASEVEYLFGPMVNDPKFIQALEKNINQDRAFCVRENDGLPGSKLLGGILFSASNAPKYKIGWLSVSPKARNKGIATALVDHVLRLITVPSEVVVTTFGEDIPDGQPARKFYQKFGFIPLDELISNGPEGGSRQKFKLDVN</sequence>
<organism evidence="2 3">
    <name type="scientific">Paenibacillus radicis</name>
    <name type="common">ex Gao et al. 2016</name>
    <dbReference type="NCBI Taxonomy" id="1737354"/>
    <lineage>
        <taxon>Bacteria</taxon>
        <taxon>Bacillati</taxon>
        <taxon>Bacillota</taxon>
        <taxon>Bacilli</taxon>
        <taxon>Bacillales</taxon>
        <taxon>Paenibacillaceae</taxon>
        <taxon>Paenibacillus</taxon>
    </lineage>
</organism>
<evidence type="ECO:0000259" key="1">
    <source>
        <dbReference type="PROSITE" id="PS51186"/>
    </source>
</evidence>
<reference evidence="2 3" key="1">
    <citation type="journal article" date="2014" name="Int. J. Syst. Evol. Microbiol.">
        <title>Complete genome sequence of Corynebacterium casei LMG S-19264T (=DSM 44701T), isolated from a smear-ripened cheese.</title>
        <authorList>
            <consortium name="US DOE Joint Genome Institute (JGI-PGF)"/>
            <person name="Walter F."/>
            <person name="Albersmeier A."/>
            <person name="Kalinowski J."/>
            <person name="Ruckert C."/>
        </authorList>
    </citation>
    <scope>NUCLEOTIDE SEQUENCE [LARGE SCALE GENOMIC DNA]</scope>
    <source>
        <strain evidence="2 3">CGMCC 1.15286</strain>
    </source>
</reference>
<dbReference type="AlphaFoldDB" id="A0A917H5W0"/>
<dbReference type="RefSeq" id="WP_188889524.1">
    <property type="nucleotide sequence ID" value="NZ_BMHY01000004.1"/>
</dbReference>
<dbReference type="InterPro" id="IPR016181">
    <property type="entry name" value="Acyl_CoA_acyltransferase"/>
</dbReference>
<dbReference type="Gene3D" id="3.40.630.30">
    <property type="match status" value="1"/>
</dbReference>
<dbReference type="Proteomes" id="UP000600247">
    <property type="component" value="Unassembled WGS sequence"/>
</dbReference>
<comment type="caution">
    <text evidence="2">The sequence shown here is derived from an EMBL/GenBank/DDBJ whole genome shotgun (WGS) entry which is preliminary data.</text>
</comment>
<proteinExistence type="predicted"/>
<dbReference type="GO" id="GO:0016747">
    <property type="term" value="F:acyltransferase activity, transferring groups other than amino-acyl groups"/>
    <property type="evidence" value="ECO:0007669"/>
    <property type="project" value="InterPro"/>
</dbReference>
<dbReference type="Pfam" id="PF00583">
    <property type="entry name" value="Acetyltransf_1"/>
    <property type="match status" value="1"/>
</dbReference>
<keyword evidence="3" id="KW-1185">Reference proteome</keyword>
<name>A0A917H5W0_9BACL</name>